<evidence type="ECO:0000256" key="4">
    <source>
        <dbReference type="ARBA" id="ARBA00022679"/>
    </source>
</evidence>
<evidence type="ECO:0000313" key="7">
    <source>
        <dbReference type="RefSeq" id="XP_010518319.2"/>
    </source>
</evidence>
<keyword evidence="6" id="KW-1185">Reference proteome</keyword>
<dbReference type="SUPFAM" id="SSF53448">
    <property type="entry name" value="Nucleotide-diphospho-sugar transferases"/>
    <property type="match status" value="1"/>
</dbReference>
<dbReference type="GeneID" id="104793622"/>
<name>A0ABM0ZNP2_CAMSA</name>
<evidence type="ECO:0000313" key="6">
    <source>
        <dbReference type="Proteomes" id="UP000694864"/>
    </source>
</evidence>
<comment type="subcellular location">
    <subcellularLocation>
        <location evidence="5">Golgi apparatus membrane</location>
        <topology evidence="5">Single-pass type II membrane protein</topology>
    </subcellularLocation>
</comment>
<comment type="similarity">
    <text evidence="2 5">Belongs to the glycosyltransferase 8 family.</text>
</comment>
<comment type="pathway">
    <text evidence="1 5">Glycan metabolism; pectin biosynthesis.</text>
</comment>
<dbReference type="Gene3D" id="3.90.550.10">
    <property type="entry name" value="Spore Coat Polysaccharide Biosynthesis Protein SpsA, Chain A"/>
    <property type="match status" value="1"/>
</dbReference>
<evidence type="ECO:0000256" key="3">
    <source>
        <dbReference type="ARBA" id="ARBA00022676"/>
    </source>
</evidence>
<dbReference type="PANTHER" id="PTHR32116:SF58">
    <property type="entry name" value="GALACTURONOSYLTRANSFERASE 2-RELATED"/>
    <property type="match status" value="1"/>
</dbReference>
<proteinExistence type="inferred from homology"/>
<feature type="transmembrane region" description="Helical" evidence="5">
    <location>
        <begin position="21"/>
        <end position="41"/>
    </location>
</feature>
<keyword evidence="5" id="KW-0333">Golgi apparatus</keyword>
<dbReference type="InterPro" id="IPR029993">
    <property type="entry name" value="GAUT"/>
</dbReference>
<protein>
    <recommendedName>
        <fullName evidence="5">Hexosyltransferase</fullName>
        <ecNumber evidence="5">2.4.1.-</ecNumber>
    </recommendedName>
</protein>
<evidence type="ECO:0000256" key="5">
    <source>
        <dbReference type="RuleBase" id="RU362027"/>
    </source>
</evidence>
<reference evidence="6" key="1">
    <citation type="journal article" date="2014" name="Nat. Commun.">
        <title>The emerging biofuel crop Camelina sativa retains a highly undifferentiated hexaploid genome structure.</title>
        <authorList>
            <person name="Kagale S."/>
            <person name="Koh C."/>
            <person name="Nixon J."/>
            <person name="Bollina V."/>
            <person name="Clarke W.E."/>
            <person name="Tuteja R."/>
            <person name="Spillane C."/>
            <person name="Robinson S.J."/>
            <person name="Links M.G."/>
            <person name="Clarke C."/>
            <person name="Higgins E.E."/>
            <person name="Huebert T."/>
            <person name="Sharpe A.G."/>
            <person name="Parkin I.A."/>
        </authorList>
    </citation>
    <scope>NUCLEOTIDE SEQUENCE [LARGE SCALE GENOMIC DNA]</scope>
    <source>
        <strain evidence="6">cv. DH55</strain>
    </source>
</reference>
<organism evidence="6 7">
    <name type="scientific">Camelina sativa</name>
    <name type="common">False flax</name>
    <name type="synonym">Myagrum sativum</name>
    <dbReference type="NCBI Taxonomy" id="90675"/>
    <lineage>
        <taxon>Eukaryota</taxon>
        <taxon>Viridiplantae</taxon>
        <taxon>Streptophyta</taxon>
        <taxon>Embryophyta</taxon>
        <taxon>Tracheophyta</taxon>
        <taxon>Spermatophyta</taxon>
        <taxon>Magnoliopsida</taxon>
        <taxon>eudicotyledons</taxon>
        <taxon>Gunneridae</taxon>
        <taxon>Pentapetalae</taxon>
        <taxon>rosids</taxon>
        <taxon>malvids</taxon>
        <taxon>Brassicales</taxon>
        <taxon>Brassicaceae</taxon>
        <taxon>Camelineae</taxon>
        <taxon>Camelina</taxon>
    </lineage>
</organism>
<dbReference type="Pfam" id="PF01501">
    <property type="entry name" value="Glyco_transf_8"/>
    <property type="match status" value="1"/>
</dbReference>
<evidence type="ECO:0000256" key="2">
    <source>
        <dbReference type="ARBA" id="ARBA00006351"/>
    </source>
</evidence>
<sequence>MVGRRNERRFRCRDLYRWVTPVIMGFLLFLVYSTVMIGYRLHSRSSFDKDNTGSNFIDKDLDWREHQALESVRSLFTKEASINLCCFRSPFVATAQILTNQRLTQVLGVLNATTSTENPLSLESLKKKYHSVVTSSEGNEDKMVPDFGHGTWIGKGSQALNDTPEMLSERSLRHERRVKRADELMNDDTIHKFEKAALARSRSVDSAPLGNYTIWKNEYRRGNNFEDMLRLMQDQIIMARVYSGLAKLTNNLALHEELETQLAKIASEEESSDTDQLQRVLDTIRDMGQILARAKEQLYECKLVTNKLRAMLQAAEEELEYTQTYTTFLTQLASKALPDALHCLTMRLTLEYHLLPLPMRNFPRREKLENPKLYHYALFSDNVLAASVVVNSTVMNAEDPSRHVFHLVTDKLNFGAMSMWFLLNPPGDATIHVQRFEDFSWLNSSYSPVLRQLESAAMKKFYFKTDRSESVESGSENLKYRYPKYISMLNHLRFYIPRIFPKLEKILFLDDDVVVQKDLTPLWSIDLKGKVNGAVETCGVTFHRLDTYVNFSDKHISENFDPKYCAWAYGMNIFDLKEWKKNNITETYHFWQDLNENRTLWKLGTLPPGLITFYKLTLPLQGKWHLLGLGYDKGIDVKKIERSAVIHYNGHMKPWTEMAISKYQPYWTKYINFDHPFIFSCRLFE</sequence>
<keyword evidence="3 5" id="KW-0328">Glycosyltransferase</keyword>
<keyword evidence="5" id="KW-0961">Cell wall biogenesis/degradation</keyword>
<dbReference type="EC" id="2.4.1.-" evidence="5"/>
<dbReference type="PANTHER" id="PTHR32116">
    <property type="entry name" value="GALACTURONOSYLTRANSFERASE 4-RELATED"/>
    <property type="match status" value="1"/>
</dbReference>
<dbReference type="InterPro" id="IPR029044">
    <property type="entry name" value="Nucleotide-diphossugar_trans"/>
</dbReference>
<keyword evidence="5" id="KW-1133">Transmembrane helix</keyword>
<keyword evidence="5" id="KW-0472">Membrane</keyword>
<dbReference type="Pfam" id="PF25557">
    <property type="entry name" value="GAUT_1"/>
    <property type="match status" value="1"/>
</dbReference>
<dbReference type="InterPro" id="IPR002495">
    <property type="entry name" value="Glyco_trans_8"/>
</dbReference>
<dbReference type="CDD" id="cd06429">
    <property type="entry name" value="GT8_like_1"/>
    <property type="match status" value="1"/>
</dbReference>
<dbReference type="RefSeq" id="XP_010518319.2">
    <property type="nucleotide sequence ID" value="XM_010520017.2"/>
</dbReference>
<accession>A0ABM0ZNP2</accession>
<dbReference type="Proteomes" id="UP000694864">
    <property type="component" value="Chromosome 6"/>
</dbReference>
<evidence type="ECO:0000256" key="1">
    <source>
        <dbReference type="ARBA" id="ARBA00004877"/>
    </source>
</evidence>
<keyword evidence="5" id="KW-0812">Transmembrane</keyword>
<keyword evidence="4" id="KW-0808">Transferase</keyword>
<reference evidence="7" key="2">
    <citation type="submission" date="2025-08" db="UniProtKB">
        <authorList>
            <consortium name="RefSeq"/>
        </authorList>
    </citation>
    <scope>IDENTIFICATION</scope>
    <source>
        <tissue evidence="7">Leaf</tissue>
    </source>
</reference>
<gene>
    <name evidence="7" type="primary">LOC104793622</name>
</gene>